<keyword evidence="1" id="KW-0812">Transmembrane</keyword>
<feature type="transmembrane region" description="Helical" evidence="1">
    <location>
        <begin position="12"/>
        <end position="29"/>
    </location>
</feature>
<feature type="transmembrane region" description="Helical" evidence="1">
    <location>
        <begin position="158"/>
        <end position="178"/>
    </location>
</feature>
<keyword evidence="3" id="KW-1185">Reference proteome</keyword>
<sequence length="279" mass="29297">MATDRSTSQWRNFAVWSAAGALFYVLAVWGVFSLVSDDSVSAMFRSKEVAALVGLGLLFSMACVGFSSRKRPVSLRTLRNFLIRDGAAVVVCLLVMWGLGTVAGAGTLGASEWVAAVTGAVLLFFAILGILVTASAHTGADLIDDPMAGNDLRERGRLIIFSFVWMAACGLLLILLGLAGPGGVLSPVAALAGALVLIAVLVALGIAVWRLNDELDRTLSHEAGNLAFYLVLALGGGWAMLAQLGFAAAPAPLDWLTLFTVLMFVASFVAVGRRRLLAR</sequence>
<dbReference type="EMBL" id="OCND01000008">
    <property type="protein sequence ID" value="SOD56098.1"/>
    <property type="molecule type" value="Genomic_DNA"/>
</dbReference>
<feature type="transmembrane region" description="Helical" evidence="1">
    <location>
        <begin position="255"/>
        <end position="272"/>
    </location>
</feature>
<accession>A0A286DBV3</accession>
<gene>
    <name evidence="2" type="ORF">SAMN06296416_108174</name>
</gene>
<dbReference type="RefSeq" id="WP_141400841.1">
    <property type="nucleotide sequence ID" value="NZ_OCND01000008.1"/>
</dbReference>
<keyword evidence="1" id="KW-1133">Transmembrane helix</keyword>
<proteinExistence type="predicted"/>
<feature type="transmembrane region" description="Helical" evidence="1">
    <location>
        <begin position="113"/>
        <end position="137"/>
    </location>
</feature>
<organism evidence="2 3">
    <name type="scientific">Pseudoxanthomonas wuyuanensis</name>
    <dbReference type="NCBI Taxonomy" id="1073196"/>
    <lineage>
        <taxon>Bacteria</taxon>
        <taxon>Pseudomonadati</taxon>
        <taxon>Pseudomonadota</taxon>
        <taxon>Gammaproteobacteria</taxon>
        <taxon>Lysobacterales</taxon>
        <taxon>Lysobacteraceae</taxon>
        <taxon>Pseudoxanthomonas</taxon>
    </lineage>
</organism>
<feature type="transmembrane region" description="Helical" evidence="1">
    <location>
        <begin position="226"/>
        <end position="249"/>
    </location>
</feature>
<feature type="transmembrane region" description="Helical" evidence="1">
    <location>
        <begin position="87"/>
        <end position="107"/>
    </location>
</feature>
<dbReference type="AlphaFoldDB" id="A0A286DBV3"/>
<evidence type="ECO:0000256" key="1">
    <source>
        <dbReference type="SAM" id="Phobius"/>
    </source>
</evidence>
<feature type="transmembrane region" description="Helical" evidence="1">
    <location>
        <begin position="49"/>
        <end position="66"/>
    </location>
</feature>
<reference evidence="2 3" key="1">
    <citation type="submission" date="2017-09" db="EMBL/GenBank/DDBJ databases">
        <authorList>
            <person name="Ehlers B."/>
            <person name="Leendertz F.H."/>
        </authorList>
    </citation>
    <scope>NUCLEOTIDE SEQUENCE [LARGE SCALE GENOMIC DNA]</scope>
    <source>
        <strain evidence="2 3">CGMCC 1.10978</strain>
    </source>
</reference>
<evidence type="ECO:0000313" key="2">
    <source>
        <dbReference type="EMBL" id="SOD56098.1"/>
    </source>
</evidence>
<name>A0A286DBV3_9GAMM</name>
<dbReference type="Proteomes" id="UP000219374">
    <property type="component" value="Unassembled WGS sequence"/>
</dbReference>
<keyword evidence="1" id="KW-0472">Membrane</keyword>
<protein>
    <submittedName>
        <fullName evidence="2">Uncharacterized protein</fullName>
    </submittedName>
</protein>
<feature type="transmembrane region" description="Helical" evidence="1">
    <location>
        <begin position="184"/>
        <end position="206"/>
    </location>
</feature>
<evidence type="ECO:0000313" key="3">
    <source>
        <dbReference type="Proteomes" id="UP000219374"/>
    </source>
</evidence>